<gene>
    <name evidence="2" type="ORF">M9458_033601</name>
</gene>
<dbReference type="EMBL" id="JAMKFB020000016">
    <property type="protein sequence ID" value="KAL0173290.1"/>
    <property type="molecule type" value="Genomic_DNA"/>
</dbReference>
<reference evidence="2 3" key="1">
    <citation type="submission" date="2024-05" db="EMBL/GenBank/DDBJ databases">
        <title>Genome sequencing and assembly of Indian major carp, Cirrhinus mrigala (Hamilton, 1822).</title>
        <authorList>
            <person name="Mohindra V."/>
            <person name="Chowdhury L.M."/>
            <person name="Lal K."/>
            <person name="Jena J.K."/>
        </authorList>
    </citation>
    <scope>NUCLEOTIDE SEQUENCE [LARGE SCALE GENOMIC DNA]</scope>
    <source>
        <strain evidence="2">CM1030</strain>
        <tissue evidence="2">Blood</tissue>
    </source>
</reference>
<feature type="compositionally biased region" description="Low complexity" evidence="1">
    <location>
        <begin position="16"/>
        <end position="37"/>
    </location>
</feature>
<comment type="caution">
    <text evidence="2">The sequence shown here is derived from an EMBL/GenBank/DDBJ whole genome shotgun (WGS) entry which is preliminary data.</text>
</comment>
<evidence type="ECO:0000256" key="1">
    <source>
        <dbReference type="SAM" id="MobiDB-lite"/>
    </source>
</evidence>
<name>A0ABD0PHQ9_CIRMR</name>
<feature type="non-terminal residue" evidence="2">
    <location>
        <position position="88"/>
    </location>
</feature>
<keyword evidence="3" id="KW-1185">Reference proteome</keyword>
<protein>
    <submittedName>
        <fullName evidence="2">Uncharacterized protein</fullName>
    </submittedName>
</protein>
<feature type="region of interest" description="Disordered" evidence="1">
    <location>
        <begin position="1"/>
        <end position="68"/>
    </location>
</feature>
<sequence>GVSGAVENPVAPPPVSSSASFPPFSFPSSSSSSSSVPDRWPPERPRPQGLGPNRNIRIPPRTDLPLDNQPMFVWRRGALTECTATCGK</sequence>
<accession>A0ABD0PHQ9</accession>
<dbReference type="AlphaFoldDB" id="A0ABD0PHQ9"/>
<proteinExistence type="predicted"/>
<dbReference type="Proteomes" id="UP001529510">
    <property type="component" value="Unassembled WGS sequence"/>
</dbReference>
<feature type="non-terminal residue" evidence="2">
    <location>
        <position position="1"/>
    </location>
</feature>
<evidence type="ECO:0000313" key="3">
    <source>
        <dbReference type="Proteomes" id="UP001529510"/>
    </source>
</evidence>
<evidence type="ECO:0000313" key="2">
    <source>
        <dbReference type="EMBL" id="KAL0173290.1"/>
    </source>
</evidence>
<organism evidence="2 3">
    <name type="scientific">Cirrhinus mrigala</name>
    <name type="common">Mrigala</name>
    <dbReference type="NCBI Taxonomy" id="683832"/>
    <lineage>
        <taxon>Eukaryota</taxon>
        <taxon>Metazoa</taxon>
        <taxon>Chordata</taxon>
        <taxon>Craniata</taxon>
        <taxon>Vertebrata</taxon>
        <taxon>Euteleostomi</taxon>
        <taxon>Actinopterygii</taxon>
        <taxon>Neopterygii</taxon>
        <taxon>Teleostei</taxon>
        <taxon>Ostariophysi</taxon>
        <taxon>Cypriniformes</taxon>
        <taxon>Cyprinidae</taxon>
        <taxon>Labeoninae</taxon>
        <taxon>Labeonini</taxon>
        <taxon>Cirrhinus</taxon>
    </lineage>
</organism>